<protein>
    <submittedName>
        <fullName evidence="1">Uncharacterized protein</fullName>
    </submittedName>
</protein>
<evidence type="ECO:0000313" key="1">
    <source>
        <dbReference type="EMBL" id="CAA9280588.1"/>
    </source>
</evidence>
<name>A0A6J4JJ03_9BACT</name>
<gene>
    <name evidence="1" type="ORF">AVDCRST_MAG95-3278</name>
</gene>
<accession>A0A6J4JJ03</accession>
<proteinExistence type="predicted"/>
<dbReference type="AlphaFoldDB" id="A0A6J4JJ03"/>
<reference evidence="1" key="1">
    <citation type="submission" date="2020-02" db="EMBL/GenBank/DDBJ databases">
        <authorList>
            <person name="Meier V. D."/>
        </authorList>
    </citation>
    <scope>NUCLEOTIDE SEQUENCE</scope>
    <source>
        <strain evidence="1">AVDCRST_MAG95</strain>
    </source>
</reference>
<sequence>MEQQQPQKSPVDVFVHAFKPYRISKINFMSNIRKETESVLQGSSFSE</sequence>
<dbReference type="EMBL" id="CADCTJ010001028">
    <property type="protein sequence ID" value="CAA9280588.1"/>
    <property type="molecule type" value="Genomic_DNA"/>
</dbReference>
<organism evidence="1">
    <name type="scientific">uncultured Adhaeribacter sp</name>
    <dbReference type="NCBI Taxonomy" id="448109"/>
    <lineage>
        <taxon>Bacteria</taxon>
        <taxon>Pseudomonadati</taxon>
        <taxon>Bacteroidota</taxon>
        <taxon>Cytophagia</taxon>
        <taxon>Cytophagales</taxon>
        <taxon>Hymenobacteraceae</taxon>
        <taxon>Adhaeribacter</taxon>
        <taxon>environmental samples</taxon>
    </lineage>
</organism>